<feature type="coiled-coil region" evidence="4">
    <location>
        <begin position="268"/>
        <end position="295"/>
    </location>
</feature>
<protein>
    <recommendedName>
        <fullName evidence="6">Methyl-accepting transducer domain-containing protein</fullName>
    </recommendedName>
</protein>
<sequence length="363" mass="39723">MRSAATIFYSLLLGYIILIALSIVNSYPQAHLSSLLLIGLSIILALANQSILQLLIKQVNQPNQLHEKGLASYLFQDLRQQQLEQVTEQARQVALQQDALNEINHCSKELSQQAQLVASSAIQQADSSQASASAIVEMSESIKDVAEQVKRVAESSFEARRFSELGQEAAMDAQQNSEKMVVQGEQSLNRVTQLHQKSHAVSNISKAIEAIAEQTNLLALNASIEAARAGEHGRGFAIVADEVKALAMRSRDSANQISQSMQDIMSNIDEVLADITELSSQAEAIQHKVEHSRQQLTKIYAKNQELQVQTEIIASNSEQQHAATIELSQHINQVADAARNNTNSAEQSAYIAKHLNVLSQQGA</sequence>
<keyword evidence="4" id="KW-0175">Coiled coil</keyword>
<evidence type="ECO:0000259" key="6">
    <source>
        <dbReference type="PROSITE" id="PS50111"/>
    </source>
</evidence>
<keyword evidence="5" id="KW-1133">Transmembrane helix</keyword>
<dbReference type="SUPFAM" id="SSF58104">
    <property type="entry name" value="Methyl-accepting chemotaxis protein (MCP) signaling domain"/>
    <property type="match status" value="1"/>
</dbReference>
<dbReference type="Pfam" id="PF00015">
    <property type="entry name" value="MCPsignal"/>
    <property type="match status" value="1"/>
</dbReference>
<keyword evidence="5" id="KW-0812">Transmembrane</keyword>
<dbReference type="SMART" id="SM00283">
    <property type="entry name" value="MA"/>
    <property type="match status" value="1"/>
</dbReference>
<dbReference type="Gene3D" id="1.10.287.950">
    <property type="entry name" value="Methyl-accepting chemotaxis protein"/>
    <property type="match status" value="1"/>
</dbReference>
<feature type="domain" description="Methyl-accepting transducer" evidence="6">
    <location>
        <begin position="99"/>
        <end position="335"/>
    </location>
</feature>
<reference evidence="8" key="1">
    <citation type="journal article" date="2019" name="Int. J. Syst. Evol. Microbiol.">
        <title>The Global Catalogue of Microorganisms (GCM) 10K type strain sequencing project: providing services to taxonomists for standard genome sequencing and annotation.</title>
        <authorList>
            <consortium name="The Broad Institute Genomics Platform"/>
            <consortium name="The Broad Institute Genome Sequencing Center for Infectious Disease"/>
            <person name="Wu L."/>
            <person name="Ma J."/>
        </authorList>
    </citation>
    <scope>NUCLEOTIDE SEQUENCE [LARGE SCALE GENOMIC DNA]</scope>
    <source>
        <strain evidence="8">CGMCC 1.10131</strain>
    </source>
</reference>
<comment type="subcellular location">
    <subcellularLocation>
        <location evidence="1">Membrane</location>
    </subcellularLocation>
</comment>
<dbReference type="PROSITE" id="PS50111">
    <property type="entry name" value="CHEMOTAXIS_TRANSDUC_2"/>
    <property type="match status" value="1"/>
</dbReference>
<gene>
    <name evidence="7" type="ORF">GCM10007414_22460</name>
</gene>
<organism evidence="7 8">
    <name type="scientific">Agarivorans gilvus</name>
    <dbReference type="NCBI Taxonomy" id="680279"/>
    <lineage>
        <taxon>Bacteria</taxon>
        <taxon>Pseudomonadati</taxon>
        <taxon>Pseudomonadota</taxon>
        <taxon>Gammaproteobacteria</taxon>
        <taxon>Alteromonadales</taxon>
        <taxon>Alteromonadaceae</taxon>
        <taxon>Agarivorans</taxon>
    </lineage>
</organism>
<evidence type="ECO:0000256" key="2">
    <source>
        <dbReference type="ARBA" id="ARBA00023224"/>
    </source>
</evidence>
<dbReference type="EMBL" id="BMDY01000012">
    <property type="protein sequence ID" value="GGB08532.1"/>
    <property type="molecule type" value="Genomic_DNA"/>
</dbReference>
<evidence type="ECO:0000313" key="8">
    <source>
        <dbReference type="Proteomes" id="UP000651977"/>
    </source>
</evidence>
<dbReference type="Proteomes" id="UP000651977">
    <property type="component" value="Unassembled WGS sequence"/>
</dbReference>
<keyword evidence="5" id="KW-0472">Membrane</keyword>
<evidence type="ECO:0000256" key="5">
    <source>
        <dbReference type="SAM" id="Phobius"/>
    </source>
</evidence>
<comment type="caution">
    <text evidence="7">The sequence shown here is derived from an EMBL/GenBank/DDBJ whole genome shotgun (WGS) entry which is preliminary data.</text>
</comment>
<accession>A0ABQ1I1V6</accession>
<feature type="transmembrane region" description="Helical" evidence="5">
    <location>
        <begin position="36"/>
        <end position="56"/>
    </location>
</feature>
<evidence type="ECO:0000256" key="3">
    <source>
        <dbReference type="PROSITE-ProRule" id="PRU00284"/>
    </source>
</evidence>
<feature type="transmembrane region" description="Helical" evidence="5">
    <location>
        <begin position="6"/>
        <end position="24"/>
    </location>
</feature>
<dbReference type="RefSeq" id="WP_055734109.1">
    <property type="nucleotide sequence ID" value="NZ_BMDY01000012.1"/>
</dbReference>
<evidence type="ECO:0000256" key="4">
    <source>
        <dbReference type="SAM" id="Coils"/>
    </source>
</evidence>
<dbReference type="InterPro" id="IPR004089">
    <property type="entry name" value="MCPsignal_dom"/>
</dbReference>
<dbReference type="PANTHER" id="PTHR32089">
    <property type="entry name" value="METHYL-ACCEPTING CHEMOTAXIS PROTEIN MCPB"/>
    <property type="match status" value="1"/>
</dbReference>
<evidence type="ECO:0000313" key="7">
    <source>
        <dbReference type="EMBL" id="GGB08532.1"/>
    </source>
</evidence>
<dbReference type="PANTHER" id="PTHR32089:SF112">
    <property type="entry name" value="LYSOZYME-LIKE PROTEIN-RELATED"/>
    <property type="match status" value="1"/>
</dbReference>
<keyword evidence="8" id="KW-1185">Reference proteome</keyword>
<evidence type="ECO:0000256" key="1">
    <source>
        <dbReference type="ARBA" id="ARBA00004370"/>
    </source>
</evidence>
<keyword evidence="2 3" id="KW-0807">Transducer</keyword>
<proteinExistence type="predicted"/>
<name>A0ABQ1I1V6_9ALTE</name>